<feature type="transmembrane region" description="Helical" evidence="1">
    <location>
        <begin position="92"/>
        <end position="113"/>
    </location>
</feature>
<dbReference type="Proteomes" id="UP000065807">
    <property type="component" value="Chromosome"/>
</dbReference>
<evidence type="ECO:0000313" key="3">
    <source>
        <dbReference type="Proteomes" id="UP000065807"/>
    </source>
</evidence>
<protein>
    <recommendedName>
        <fullName evidence="4">Zinc-finger domain-containing protein</fullName>
    </recommendedName>
</protein>
<dbReference type="AlphaFoldDB" id="A0A0K2SND2"/>
<proteinExistence type="predicted"/>
<reference evidence="3" key="1">
    <citation type="submission" date="2015-07" db="EMBL/GenBank/DDBJ databases">
        <title>Complete genome sequence and phylogenetic analysis of Limnochorda pilosa.</title>
        <authorList>
            <person name="Watanabe M."/>
            <person name="Kojima H."/>
            <person name="Fukui M."/>
        </authorList>
    </citation>
    <scope>NUCLEOTIDE SEQUENCE [LARGE SCALE GENOMIC DNA]</scope>
    <source>
        <strain evidence="3">HC45</strain>
    </source>
</reference>
<keyword evidence="1" id="KW-0812">Transmembrane</keyword>
<reference evidence="3" key="2">
    <citation type="journal article" date="2016" name="Int. J. Syst. Evol. Microbiol.">
        <title>Complete genome sequence and cell structure of Limnochorda pilosa, a Gram-negative spore-former within the phylum Firmicutes.</title>
        <authorList>
            <person name="Watanabe M."/>
            <person name="Kojima H."/>
            <person name="Fukui M."/>
        </authorList>
    </citation>
    <scope>NUCLEOTIDE SEQUENCE [LARGE SCALE GENOMIC DNA]</scope>
    <source>
        <strain evidence="3">HC45</strain>
    </source>
</reference>
<accession>A0A0K2SND2</accession>
<dbReference type="OrthoDB" id="1723545at2"/>
<feature type="transmembrane region" description="Helical" evidence="1">
    <location>
        <begin position="119"/>
        <end position="137"/>
    </location>
</feature>
<dbReference type="STRING" id="1555112.LIP_2682"/>
<evidence type="ECO:0000313" key="2">
    <source>
        <dbReference type="EMBL" id="BAS28512.1"/>
    </source>
</evidence>
<dbReference type="RefSeq" id="WP_068138970.1">
    <property type="nucleotide sequence ID" value="NZ_AP014924.1"/>
</dbReference>
<name>A0A0K2SND2_LIMPI</name>
<sequence>MKERCREVQERLLELSPAELASRPDLARHLEACPECRDFWGEWEHLGSALQAADLAEPVDRGRIALAMARADARANERREGDEGRRPLSRDLVPSLLLGTAILGLQVGCWSFWGLVGLAGLQAVSALLLPLAVLGAGRSDFGRAGGEDA</sequence>
<keyword evidence="1" id="KW-0472">Membrane</keyword>
<dbReference type="Gene3D" id="1.10.10.1320">
    <property type="entry name" value="Anti-sigma factor, zinc-finger domain"/>
    <property type="match status" value="1"/>
</dbReference>
<organism evidence="2 3">
    <name type="scientific">Limnochorda pilosa</name>
    <dbReference type="NCBI Taxonomy" id="1555112"/>
    <lineage>
        <taxon>Bacteria</taxon>
        <taxon>Bacillati</taxon>
        <taxon>Bacillota</taxon>
        <taxon>Limnochordia</taxon>
        <taxon>Limnochordales</taxon>
        <taxon>Limnochordaceae</taxon>
        <taxon>Limnochorda</taxon>
    </lineage>
</organism>
<dbReference type="EMBL" id="AP014924">
    <property type="protein sequence ID" value="BAS28512.1"/>
    <property type="molecule type" value="Genomic_DNA"/>
</dbReference>
<dbReference type="InterPro" id="IPR041916">
    <property type="entry name" value="Anti_sigma_zinc_sf"/>
</dbReference>
<evidence type="ECO:0000256" key="1">
    <source>
        <dbReference type="SAM" id="Phobius"/>
    </source>
</evidence>
<keyword evidence="1" id="KW-1133">Transmembrane helix</keyword>
<gene>
    <name evidence="2" type="ORF">LIP_2682</name>
</gene>
<evidence type="ECO:0008006" key="4">
    <source>
        <dbReference type="Google" id="ProtNLM"/>
    </source>
</evidence>
<keyword evidence="3" id="KW-1185">Reference proteome</keyword>
<dbReference type="KEGG" id="lpil:LIP_2682"/>